<evidence type="ECO:0000256" key="2">
    <source>
        <dbReference type="ARBA" id="ARBA00005336"/>
    </source>
</evidence>
<keyword evidence="4" id="KW-0378">Hydrolase</keyword>
<dbReference type="GO" id="GO:0004563">
    <property type="term" value="F:beta-N-acetylhexosaminidase activity"/>
    <property type="evidence" value="ECO:0007669"/>
    <property type="project" value="UniProtKB-EC"/>
</dbReference>
<evidence type="ECO:0000256" key="4">
    <source>
        <dbReference type="ARBA" id="ARBA00022801"/>
    </source>
</evidence>
<comment type="catalytic activity">
    <reaction evidence="1">
        <text>Hydrolysis of terminal non-reducing N-acetyl-D-hexosamine residues in N-acetyl-beta-D-hexosaminides.</text>
        <dbReference type="EC" id="3.2.1.52"/>
    </reaction>
</comment>
<name>A0A7Y0LVE3_CELFI</name>
<dbReference type="InterPro" id="IPR001764">
    <property type="entry name" value="Glyco_hydro_3_N"/>
</dbReference>
<dbReference type="PANTHER" id="PTHR30480">
    <property type="entry name" value="BETA-HEXOSAMINIDASE-RELATED"/>
    <property type="match status" value="1"/>
</dbReference>
<evidence type="ECO:0000256" key="3">
    <source>
        <dbReference type="ARBA" id="ARBA00012663"/>
    </source>
</evidence>
<evidence type="ECO:0000259" key="8">
    <source>
        <dbReference type="Pfam" id="PF00933"/>
    </source>
</evidence>
<dbReference type="EC" id="3.2.1.52" evidence="3"/>
<dbReference type="InterPro" id="IPR050226">
    <property type="entry name" value="NagZ_Beta-hexosaminidase"/>
</dbReference>
<dbReference type="EMBL" id="JABCJJ010000001">
    <property type="protein sequence ID" value="NMR18926.1"/>
    <property type="molecule type" value="Genomic_DNA"/>
</dbReference>
<dbReference type="AlphaFoldDB" id="A0A7Y0LVE3"/>
<comment type="similarity">
    <text evidence="2">Belongs to the glycosyl hydrolase 3 family.</text>
</comment>
<dbReference type="InterPro" id="IPR017853">
    <property type="entry name" value="GH"/>
</dbReference>
<reference evidence="9 10" key="1">
    <citation type="submission" date="2020-04" db="EMBL/GenBank/DDBJ databases">
        <title>Sequencing and Assembly of C. fimi.</title>
        <authorList>
            <person name="Ramsey A.R."/>
        </authorList>
    </citation>
    <scope>NUCLEOTIDE SEQUENCE [LARGE SCALE GENOMIC DNA]</scope>
    <source>
        <strain evidence="9 10">SB</strain>
    </source>
</reference>
<feature type="domain" description="Glycoside hydrolase family 3 N-terminal" evidence="8">
    <location>
        <begin position="90"/>
        <end position="410"/>
    </location>
</feature>
<keyword evidence="10" id="KW-1185">Reference proteome</keyword>
<evidence type="ECO:0000256" key="1">
    <source>
        <dbReference type="ARBA" id="ARBA00001231"/>
    </source>
</evidence>
<evidence type="ECO:0000256" key="7">
    <source>
        <dbReference type="SAM" id="SignalP"/>
    </source>
</evidence>
<dbReference type="InterPro" id="IPR036962">
    <property type="entry name" value="Glyco_hydro_3_N_sf"/>
</dbReference>
<comment type="caution">
    <text evidence="9">The sequence shown here is derived from an EMBL/GenBank/DDBJ whole genome shotgun (WGS) entry which is preliminary data.</text>
</comment>
<keyword evidence="7" id="KW-0732">Signal</keyword>
<dbReference type="SUPFAM" id="SSF51445">
    <property type="entry name" value="(Trans)glycosidases"/>
    <property type="match status" value="1"/>
</dbReference>
<dbReference type="GO" id="GO:0005975">
    <property type="term" value="P:carbohydrate metabolic process"/>
    <property type="evidence" value="ECO:0007669"/>
    <property type="project" value="InterPro"/>
</dbReference>
<evidence type="ECO:0000256" key="6">
    <source>
        <dbReference type="SAM" id="MobiDB-lite"/>
    </source>
</evidence>
<dbReference type="GO" id="GO:0009254">
    <property type="term" value="P:peptidoglycan turnover"/>
    <property type="evidence" value="ECO:0007669"/>
    <property type="project" value="TreeGrafter"/>
</dbReference>
<dbReference type="PANTHER" id="PTHR30480:SF13">
    <property type="entry name" value="BETA-HEXOSAMINIDASE"/>
    <property type="match status" value="1"/>
</dbReference>
<proteinExistence type="inferred from homology"/>
<gene>
    <name evidence="9" type="ORF">HIR71_01585</name>
</gene>
<evidence type="ECO:0000313" key="10">
    <source>
        <dbReference type="Proteomes" id="UP000562124"/>
    </source>
</evidence>
<evidence type="ECO:0000313" key="9">
    <source>
        <dbReference type="EMBL" id="NMR18926.1"/>
    </source>
</evidence>
<feature type="signal peptide" evidence="7">
    <location>
        <begin position="1"/>
        <end position="30"/>
    </location>
</feature>
<keyword evidence="5" id="KW-0326">Glycosidase</keyword>
<dbReference type="RefSeq" id="WP_211373612.1">
    <property type="nucleotide sequence ID" value="NZ_JABCJJ010000001.1"/>
</dbReference>
<sequence length="423" mass="43247">MTGAHARAGVRRRPRTGLGLVATACTTALAAGLTAFALGTGSNPPASSTIAQESRADAQVRARPVETPDVDAPLGWGPWESDLETARAYVEQLSLPEVAGQVIVARYYGDDPAVPAALVSELYVAGVLLNDASATSADLVRVTAEGVQAAAQAGGRPWPAVVAVDHEGGRVAALRGLVTDVPAFARYGKDGDSAATRADFERLGAELRALGVTLDFAPVADVVAPGADPVIGDRAASDDPAVAATAAVDASAGLLAGGTLPTVKHFPGHGSVTGDSHVELPELTATVPELEARDLIPFRAAVEAQVPMVMLGHLDVTTLDPGVPATLSPAAYDLLRDDLGFEGVAVTDSMGMGAITTTVGTGEAEVRALLAGADMILMPADTRVAHTAIVAAVESGRLPRERLDEAAARIGALQLWWARGLPR</sequence>
<feature type="region of interest" description="Disordered" evidence="6">
    <location>
        <begin position="44"/>
        <end position="63"/>
    </location>
</feature>
<organism evidence="9 10">
    <name type="scientific">Cellulomonas fimi</name>
    <dbReference type="NCBI Taxonomy" id="1708"/>
    <lineage>
        <taxon>Bacteria</taxon>
        <taxon>Bacillati</taxon>
        <taxon>Actinomycetota</taxon>
        <taxon>Actinomycetes</taxon>
        <taxon>Micrococcales</taxon>
        <taxon>Cellulomonadaceae</taxon>
        <taxon>Cellulomonas</taxon>
    </lineage>
</organism>
<feature type="compositionally biased region" description="Basic and acidic residues" evidence="6">
    <location>
        <begin position="54"/>
        <end position="63"/>
    </location>
</feature>
<protein>
    <recommendedName>
        <fullName evidence="3">beta-N-acetylhexosaminidase</fullName>
        <ecNumber evidence="3">3.2.1.52</ecNumber>
    </recommendedName>
</protein>
<dbReference type="Pfam" id="PF00933">
    <property type="entry name" value="Glyco_hydro_3"/>
    <property type="match status" value="1"/>
</dbReference>
<dbReference type="Gene3D" id="3.20.20.300">
    <property type="entry name" value="Glycoside hydrolase, family 3, N-terminal domain"/>
    <property type="match status" value="1"/>
</dbReference>
<dbReference type="Proteomes" id="UP000562124">
    <property type="component" value="Unassembled WGS sequence"/>
</dbReference>
<accession>A0A7Y0LVE3</accession>
<evidence type="ECO:0000256" key="5">
    <source>
        <dbReference type="ARBA" id="ARBA00023295"/>
    </source>
</evidence>
<feature type="chain" id="PRO_5039020564" description="beta-N-acetylhexosaminidase" evidence="7">
    <location>
        <begin position="31"/>
        <end position="423"/>
    </location>
</feature>